<evidence type="ECO:0000256" key="7">
    <source>
        <dbReference type="SAM" id="Phobius"/>
    </source>
</evidence>
<gene>
    <name evidence="8" type="ORF">RM540_03595</name>
</gene>
<dbReference type="Proteomes" id="UP001267426">
    <property type="component" value="Unassembled WGS sequence"/>
</dbReference>
<feature type="transmembrane region" description="Helical" evidence="7">
    <location>
        <begin position="146"/>
        <end position="176"/>
    </location>
</feature>
<dbReference type="EMBL" id="JAVRHT010000005">
    <property type="protein sequence ID" value="MDT0630821.1"/>
    <property type="molecule type" value="Genomic_DNA"/>
</dbReference>
<keyword evidence="4 7" id="KW-1133">Transmembrane helix</keyword>
<keyword evidence="5 7" id="KW-0472">Membrane</keyword>
<proteinExistence type="inferred from homology"/>
<comment type="subcellular location">
    <subcellularLocation>
        <location evidence="1">Membrane</location>
        <topology evidence="1">Multi-pass membrane protein</topology>
    </subcellularLocation>
</comment>
<keyword evidence="3 7" id="KW-0812">Transmembrane</keyword>
<evidence type="ECO:0000256" key="5">
    <source>
        <dbReference type="ARBA" id="ARBA00023136"/>
    </source>
</evidence>
<evidence type="ECO:0000256" key="1">
    <source>
        <dbReference type="ARBA" id="ARBA00004141"/>
    </source>
</evidence>
<sequence>MTLGRFVQRVLIGFVAVVVVVGLWTARDTLLYGFAAAVLAVGISIPAGWLRRVGLPRGWAIAISALGMGVVAVALLLLVLPRLLSGLGDLVGGLPAAIGGLSDVYADLRTQGEFWYEALPPLDGTAELSTERAQALLRRVVEGSLAVAPVVLGGVSTLVAALVHLGIVIFVSLFFITDPRTYVRGSLYLFPERAHARVVFLWNELYSTVRTWITALSLSIAITTTLVWVVLGLILGMPGALVVAVFAGIATFIPNIGSILPVVPIVVFALASGDPSRVFLYVAAYLAIQLLESNVLTPSIVKSQLAIPAGVVLLFQLVVTLAFGALGLLLAVPLLACLIVLVRELYSYDLLGLRTLQIELSKTDDGRLVLHETDALPDDPPPVEARPAAAVPEAAS</sequence>
<feature type="transmembrane region" description="Helical" evidence="7">
    <location>
        <begin position="59"/>
        <end position="80"/>
    </location>
</feature>
<feature type="compositionally biased region" description="Low complexity" evidence="6">
    <location>
        <begin position="385"/>
        <end position="396"/>
    </location>
</feature>
<dbReference type="PANTHER" id="PTHR21716:SF62">
    <property type="entry name" value="TRANSPORT PROTEIN YDBI-RELATED"/>
    <property type="match status" value="1"/>
</dbReference>
<dbReference type="Pfam" id="PF01594">
    <property type="entry name" value="AI-2E_transport"/>
    <property type="match status" value="1"/>
</dbReference>
<evidence type="ECO:0000256" key="6">
    <source>
        <dbReference type="SAM" id="MobiDB-lite"/>
    </source>
</evidence>
<comment type="caution">
    <text evidence="8">The sequence shown here is derived from an EMBL/GenBank/DDBJ whole genome shotgun (WGS) entry which is preliminary data.</text>
</comment>
<protein>
    <submittedName>
        <fullName evidence="8">AI-2E family transporter</fullName>
    </submittedName>
</protein>
<evidence type="ECO:0000313" key="9">
    <source>
        <dbReference type="Proteomes" id="UP001267426"/>
    </source>
</evidence>
<feature type="transmembrane region" description="Helical" evidence="7">
    <location>
        <begin position="30"/>
        <end position="50"/>
    </location>
</feature>
<evidence type="ECO:0000256" key="2">
    <source>
        <dbReference type="ARBA" id="ARBA00009773"/>
    </source>
</evidence>
<feature type="transmembrane region" description="Helical" evidence="7">
    <location>
        <begin position="7"/>
        <end position="24"/>
    </location>
</feature>
<comment type="similarity">
    <text evidence="2">Belongs to the autoinducer-2 exporter (AI-2E) (TC 2.A.86) family.</text>
</comment>
<evidence type="ECO:0000256" key="4">
    <source>
        <dbReference type="ARBA" id="ARBA00022989"/>
    </source>
</evidence>
<evidence type="ECO:0000313" key="8">
    <source>
        <dbReference type="EMBL" id="MDT0630821.1"/>
    </source>
</evidence>
<organism evidence="8 9">
    <name type="scientific">Rubrivirga litoralis</name>
    <dbReference type="NCBI Taxonomy" id="3075598"/>
    <lineage>
        <taxon>Bacteria</taxon>
        <taxon>Pseudomonadati</taxon>
        <taxon>Rhodothermota</taxon>
        <taxon>Rhodothermia</taxon>
        <taxon>Rhodothermales</taxon>
        <taxon>Rubricoccaceae</taxon>
        <taxon>Rubrivirga</taxon>
    </lineage>
</organism>
<keyword evidence="9" id="KW-1185">Reference proteome</keyword>
<name>A0ABU3BNE9_9BACT</name>
<dbReference type="PANTHER" id="PTHR21716">
    <property type="entry name" value="TRANSMEMBRANE PROTEIN"/>
    <property type="match status" value="1"/>
</dbReference>
<feature type="region of interest" description="Disordered" evidence="6">
    <location>
        <begin position="373"/>
        <end position="396"/>
    </location>
</feature>
<feature type="transmembrane region" description="Helical" evidence="7">
    <location>
        <begin position="278"/>
        <end position="301"/>
    </location>
</feature>
<dbReference type="InterPro" id="IPR002549">
    <property type="entry name" value="AI-2E-like"/>
</dbReference>
<reference evidence="8 9" key="1">
    <citation type="submission" date="2023-09" db="EMBL/GenBank/DDBJ databases">
        <authorList>
            <person name="Rey-Velasco X."/>
        </authorList>
    </citation>
    <scope>NUCLEOTIDE SEQUENCE [LARGE SCALE GENOMIC DNA]</scope>
    <source>
        <strain evidence="8 9">F394</strain>
    </source>
</reference>
<feature type="transmembrane region" description="Helical" evidence="7">
    <location>
        <begin position="313"/>
        <end position="342"/>
    </location>
</feature>
<accession>A0ABU3BNE9</accession>
<dbReference type="RefSeq" id="WP_311662157.1">
    <property type="nucleotide sequence ID" value="NZ_JAVRHT010000005.1"/>
</dbReference>
<evidence type="ECO:0000256" key="3">
    <source>
        <dbReference type="ARBA" id="ARBA00022692"/>
    </source>
</evidence>
<feature type="transmembrane region" description="Helical" evidence="7">
    <location>
        <begin position="212"/>
        <end position="235"/>
    </location>
</feature>
<feature type="transmembrane region" description="Helical" evidence="7">
    <location>
        <begin position="241"/>
        <end position="271"/>
    </location>
</feature>